<dbReference type="EMBL" id="CM042882">
    <property type="protein sequence ID" value="KAI4380153.1"/>
    <property type="molecule type" value="Genomic_DNA"/>
</dbReference>
<accession>A0ACB9RNY4</accession>
<protein>
    <submittedName>
        <fullName evidence="1">Uncharacterized protein</fullName>
    </submittedName>
</protein>
<reference evidence="2" key="1">
    <citation type="journal article" date="2023" name="Front. Plant Sci.">
        <title>Chromosomal-level genome assembly of Melastoma candidum provides insights into trichome evolution.</title>
        <authorList>
            <person name="Zhong Y."/>
            <person name="Wu W."/>
            <person name="Sun C."/>
            <person name="Zou P."/>
            <person name="Liu Y."/>
            <person name="Dai S."/>
            <person name="Zhou R."/>
        </authorList>
    </citation>
    <scope>NUCLEOTIDE SEQUENCE [LARGE SCALE GENOMIC DNA]</scope>
</reference>
<sequence>MKRIKVPFDVDYVQFERVIANAMRLNKGSRLEICHRYPFPSYGPFGINFVLVPIGDDEDVSGYGGNVGNNEDGGDENDDGNDYEDDYEEGDPFEDLERELGDGVLNETIYGRYENHIVDSIVNSNNNSNTDDEIFNGVDLGNDENVRNLGVNKAGPSRKKRLEKPLPFYPDSSDTGKLRNFRKIKLRSDQPELVSLADESMQMMREYAPVRLYSRTGGLGDQPSYEFMSPYGGQPMEKDHPQMDDAEAEEENEDEEV</sequence>
<gene>
    <name evidence="1" type="ORF">MLD38_006374</name>
</gene>
<organism evidence="1 2">
    <name type="scientific">Melastoma candidum</name>
    <dbReference type="NCBI Taxonomy" id="119954"/>
    <lineage>
        <taxon>Eukaryota</taxon>
        <taxon>Viridiplantae</taxon>
        <taxon>Streptophyta</taxon>
        <taxon>Embryophyta</taxon>
        <taxon>Tracheophyta</taxon>
        <taxon>Spermatophyta</taxon>
        <taxon>Magnoliopsida</taxon>
        <taxon>eudicotyledons</taxon>
        <taxon>Gunneridae</taxon>
        <taxon>Pentapetalae</taxon>
        <taxon>rosids</taxon>
        <taxon>malvids</taxon>
        <taxon>Myrtales</taxon>
        <taxon>Melastomataceae</taxon>
        <taxon>Melastomatoideae</taxon>
        <taxon>Melastomateae</taxon>
        <taxon>Melastoma</taxon>
    </lineage>
</organism>
<evidence type="ECO:0000313" key="1">
    <source>
        <dbReference type="EMBL" id="KAI4380153.1"/>
    </source>
</evidence>
<keyword evidence="2" id="KW-1185">Reference proteome</keyword>
<evidence type="ECO:0000313" key="2">
    <source>
        <dbReference type="Proteomes" id="UP001057402"/>
    </source>
</evidence>
<comment type="caution">
    <text evidence="1">The sequence shown here is derived from an EMBL/GenBank/DDBJ whole genome shotgun (WGS) entry which is preliminary data.</text>
</comment>
<name>A0ACB9RNY4_9MYRT</name>
<dbReference type="Proteomes" id="UP001057402">
    <property type="component" value="Chromosome 3"/>
</dbReference>
<proteinExistence type="predicted"/>